<accession>A0A1G7MU58</accession>
<feature type="region of interest" description="Disordered" evidence="1">
    <location>
        <begin position="315"/>
        <end position="343"/>
    </location>
</feature>
<evidence type="ECO:0000259" key="2">
    <source>
        <dbReference type="Pfam" id="PF08885"/>
    </source>
</evidence>
<dbReference type="Pfam" id="PF08885">
    <property type="entry name" value="GSCFA"/>
    <property type="match status" value="1"/>
</dbReference>
<sequence length="357" mass="40551">MSNPYVGLPPRAYWRSGVADVSFLEMQDVYRPRYEISRESTRIAAAGSCFAQHIGRQFKARGYQFVDVEKPLPMLSESAWNDYGFNMYSARYGNLYSARQLLQMFRRAHGLFTPEEDVWEKNGRFYDPFRPNIEKNGYATPEEVRRDRDFHLAAVRRILEQTDVFVFTFGLTEAWECIADGAILPTCPGTVAGQFDPEKYRFVNFSYEDVLGDFTAFKEFAEGIRPGIRFLITVSPVPLTATASDQHVLPATVYSKSVLRTVCGTLYQKYENVDYFPSFELVSSHPGRAMFFRPNLREVSPVGVAHVMDAFFGPHTAGQAAPEPEPVSTEKAPARAKPRMSEDDLVCEEALLEEFGR</sequence>
<feature type="domain" description="GSCFA" evidence="2">
    <location>
        <begin position="42"/>
        <end position="311"/>
    </location>
</feature>
<dbReference type="EMBL" id="FNAV01000042">
    <property type="protein sequence ID" value="SDF65284.1"/>
    <property type="molecule type" value="Genomic_DNA"/>
</dbReference>
<dbReference type="InterPro" id="IPR014982">
    <property type="entry name" value="GSCFA"/>
</dbReference>
<organism evidence="3 4">
    <name type="scientific">Salipiger thiooxidans</name>
    <dbReference type="NCBI Taxonomy" id="282683"/>
    <lineage>
        <taxon>Bacteria</taxon>
        <taxon>Pseudomonadati</taxon>
        <taxon>Pseudomonadota</taxon>
        <taxon>Alphaproteobacteria</taxon>
        <taxon>Rhodobacterales</taxon>
        <taxon>Roseobacteraceae</taxon>
        <taxon>Salipiger</taxon>
    </lineage>
</organism>
<protein>
    <submittedName>
        <fullName evidence="3">GSCFA family protein</fullName>
    </submittedName>
</protein>
<name>A0A1G7MU58_9RHOB</name>
<evidence type="ECO:0000256" key="1">
    <source>
        <dbReference type="SAM" id="MobiDB-lite"/>
    </source>
</evidence>
<gene>
    <name evidence="3" type="ORF">SAMN04488105_1426</name>
</gene>
<dbReference type="AlphaFoldDB" id="A0A1G7MU58"/>
<evidence type="ECO:0000313" key="3">
    <source>
        <dbReference type="EMBL" id="SDF65284.1"/>
    </source>
</evidence>
<proteinExistence type="predicted"/>
<keyword evidence="4" id="KW-1185">Reference proteome</keyword>
<dbReference type="RefSeq" id="WP_089964207.1">
    <property type="nucleotide sequence ID" value="NZ_FNAV01000042.1"/>
</dbReference>
<dbReference type="STRING" id="282683.SAMN04488105_1426"/>
<evidence type="ECO:0000313" key="4">
    <source>
        <dbReference type="Proteomes" id="UP000198994"/>
    </source>
</evidence>
<dbReference type="Proteomes" id="UP000198994">
    <property type="component" value="Unassembled WGS sequence"/>
</dbReference>
<reference evidence="4" key="1">
    <citation type="submission" date="2016-10" db="EMBL/GenBank/DDBJ databases">
        <authorList>
            <person name="Varghese N."/>
            <person name="Submissions S."/>
        </authorList>
    </citation>
    <scope>NUCLEOTIDE SEQUENCE [LARGE SCALE GENOMIC DNA]</scope>
    <source>
        <strain evidence="4">DSM 10146</strain>
    </source>
</reference>
<dbReference type="OrthoDB" id="369216at2"/>